<feature type="compositionally biased region" description="Basic and acidic residues" evidence="1">
    <location>
        <begin position="23"/>
        <end position="36"/>
    </location>
</feature>
<evidence type="ECO:0000313" key="2">
    <source>
        <dbReference type="EMBL" id="TBU57217.1"/>
    </source>
</evidence>
<gene>
    <name evidence="2" type="ORF">BD310DRAFT_565254</name>
</gene>
<proteinExistence type="predicted"/>
<organism evidence="2 3">
    <name type="scientific">Dichomitus squalens</name>
    <dbReference type="NCBI Taxonomy" id="114155"/>
    <lineage>
        <taxon>Eukaryota</taxon>
        <taxon>Fungi</taxon>
        <taxon>Dikarya</taxon>
        <taxon>Basidiomycota</taxon>
        <taxon>Agaricomycotina</taxon>
        <taxon>Agaricomycetes</taxon>
        <taxon>Polyporales</taxon>
        <taxon>Polyporaceae</taxon>
        <taxon>Dichomitus</taxon>
    </lineage>
</organism>
<evidence type="ECO:0000256" key="1">
    <source>
        <dbReference type="SAM" id="MobiDB-lite"/>
    </source>
</evidence>
<dbReference type="Proteomes" id="UP000292082">
    <property type="component" value="Unassembled WGS sequence"/>
</dbReference>
<dbReference type="EMBL" id="ML145140">
    <property type="protein sequence ID" value="TBU57217.1"/>
    <property type="molecule type" value="Genomic_DNA"/>
</dbReference>
<name>A0A4Q9PS30_9APHY</name>
<accession>A0A4Q9PS30</accession>
<protein>
    <submittedName>
        <fullName evidence="2">Uncharacterized protein</fullName>
    </submittedName>
</protein>
<keyword evidence="3" id="KW-1185">Reference proteome</keyword>
<sequence>MGALKLSMLSLTGVPSRGCAEPRTYRRSDMGTRSGEKAHLSLYSPAFPMPWRARTREFVYATISEVGTGRPERPQNAVPRKPMLYRGQQKQRRTKRLARYFSRIHSCLTTTEYP</sequence>
<feature type="region of interest" description="Disordered" evidence="1">
    <location>
        <begin position="68"/>
        <end position="90"/>
    </location>
</feature>
<reference evidence="2 3" key="1">
    <citation type="submission" date="2019-01" db="EMBL/GenBank/DDBJ databases">
        <title>Draft genome sequences of three monokaryotic isolates of the white-rot basidiomycete fungus Dichomitus squalens.</title>
        <authorList>
            <consortium name="DOE Joint Genome Institute"/>
            <person name="Lopez S.C."/>
            <person name="Andreopoulos B."/>
            <person name="Pangilinan J."/>
            <person name="Lipzen A."/>
            <person name="Riley R."/>
            <person name="Ahrendt S."/>
            <person name="Ng V."/>
            <person name="Barry K."/>
            <person name="Daum C."/>
            <person name="Grigoriev I.V."/>
            <person name="Hilden K.S."/>
            <person name="Makela M.R."/>
            <person name="de Vries R.P."/>
        </authorList>
    </citation>
    <scope>NUCLEOTIDE SEQUENCE [LARGE SCALE GENOMIC DNA]</scope>
    <source>
        <strain evidence="2 3">CBS 464.89</strain>
    </source>
</reference>
<feature type="region of interest" description="Disordered" evidence="1">
    <location>
        <begin position="17"/>
        <end position="36"/>
    </location>
</feature>
<dbReference type="AlphaFoldDB" id="A0A4Q9PS30"/>
<evidence type="ECO:0000313" key="3">
    <source>
        <dbReference type="Proteomes" id="UP000292082"/>
    </source>
</evidence>